<evidence type="ECO:0000313" key="7">
    <source>
        <dbReference type="Proteomes" id="UP000283589"/>
    </source>
</evidence>
<reference evidence="6 7" key="1">
    <citation type="submission" date="2018-08" db="EMBL/GenBank/DDBJ databases">
        <title>A genome reference for cultivated species of the human gut microbiota.</title>
        <authorList>
            <person name="Zou Y."/>
            <person name="Xue W."/>
            <person name="Luo G."/>
        </authorList>
    </citation>
    <scope>NUCLEOTIDE SEQUENCE [LARGE SCALE GENOMIC DNA]</scope>
    <source>
        <strain evidence="6 7">AF14-49</strain>
    </source>
</reference>
<keyword evidence="2" id="KW-0813">Transport</keyword>
<dbReference type="GO" id="GO:0016887">
    <property type="term" value="F:ATP hydrolysis activity"/>
    <property type="evidence" value="ECO:0007669"/>
    <property type="project" value="InterPro"/>
</dbReference>
<dbReference type="PANTHER" id="PTHR42734">
    <property type="entry name" value="METAL TRANSPORT SYSTEM ATP-BINDING PROTEIN TM_0124-RELATED"/>
    <property type="match status" value="1"/>
</dbReference>
<sequence length="262" mass="29124">MNELLELKGITAGYEQAVVLRDVNLTIREHDFIGIIGPNGGGKTTLLKVILGLLKPFSGEIVYHVTKQSLFGYLPQNSRFDARFPISVKEVVLSGLMSEKGIFKGYTRADREKVDELLKTYGMGGFGNRPIGELSGGQMQRVFLCRAIISSPKILILDEPSTYVDANFENEFYSVLGELNKTMSIVMVSHDLGTICSYVKTIACVNGGLHYHESNLITPEQLKLYNCPIELISHGTVPHRVLLKHDRTIENGELKIESEGKH</sequence>
<dbReference type="STRING" id="1121130.GCA_000519105_03798"/>
<comment type="similarity">
    <text evidence="1">Belongs to the ABC transporter superfamily.</text>
</comment>
<protein>
    <submittedName>
        <fullName evidence="6">Metal ABC transporter ATP-binding protein</fullName>
    </submittedName>
</protein>
<dbReference type="PROSITE" id="PS00211">
    <property type="entry name" value="ABC_TRANSPORTER_1"/>
    <property type="match status" value="1"/>
</dbReference>
<evidence type="ECO:0000256" key="4">
    <source>
        <dbReference type="ARBA" id="ARBA00022840"/>
    </source>
</evidence>
<accession>A0A412X0N0</accession>
<dbReference type="Pfam" id="PF00005">
    <property type="entry name" value="ABC_tran"/>
    <property type="match status" value="1"/>
</dbReference>
<keyword evidence="3" id="KW-0547">Nucleotide-binding</keyword>
<evidence type="ECO:0000313" key="6">
    <source>
        <dbReference type="EMBL" id="RGV33892.1"/>
    </source>
</evidence>
<dbReference type="Gene3D" id="3.40.50.300">
    <property type="entry name" value="P-loop containing nucleotide triphosphate hydrolases"/>
    <property type="match status" value="1"/>
</dbReference>
<gene>
    <name evidence="6" type="ORF">DWW18_09610</name>
</gene>
<dbReference type="Proteomes" id="UP000283589">
    <property type="component" value="Unassembled WGS sequence"/>
</dbReference>
<dbReference type="PROSITE" id="PS50893">
    <property type="entry name" value="ABC_TRANSPORTER_2"/>
    <property type="match status" value="1"/>
</dbReference>
<evidence type="ECO:0000256" key="3">
    <source>
        <dbReference type="ARBA" id="ARBA00022741"/>
    </source>
</evidence>
<organism evidence="6 7">
    <name type="scientific">Butyricimonas virosa</name>
    <dbReference type="NCBI Taxonomy" id="544645"/>
    <lineage>
        <taxon>Bacteria</taxon>
        <taxon>Pseudomonadati</taxon>
        <taxon>Bacteroidota</taxon>
        <taxon>Bacteroidia</taxon>
        <taxon>Bacteroidales</taxon>
        <taxon>Odoribacteraceae</taxon>
        <taxon>Butyricimonas</taxon>
    </lineage>
</organism>
<dbReference type="RefSeq" id="WP_087421152.1">
    <property type="nucleotide sequence ID" value="NZ_CALBWO010000025.1"/>
</dbReference>
<evidence type="ECO:0000256" key="2">
    <source>
        <dbReference type="ARBA" id="ARBA00022448"/>
    </source>
</evidence>
<dbReference type="InterPro" id="IPR003439">
    <property type="entry name" value="ABC_transporter-like_ATP-bd"/>
</dbReference>
<dbReference type="SMART" id="SM00382">
    <property type="entry name" value="AAA"/>
    <property type="match status" value="1"/>
</dbReference>
<dbReference type="InterPro" id="IPR027417">
    <property type="entry name" value="P-loop_NTPase"/>
</dbReference>
<name>A0A412X0N0_9BACT</name>
<evidence type="ECO:0000259" key="5">
    <source>
        <dbReference type="PROSITE" id="PS50893"/>
    </source>
</evidence>
<dbReference type="EMBL" id="QRZA01000010">
    <property type="protein sequence ID" value="RGV33892.1"/>
    <property type="molecule type" value="Genomic_DNA"/>
</dbReference>
<dbReference type="InterPro" id="IPR050153">
    <property type="entry name" value="Metal_Ion_Import_ABC"/>
</dbReference>
<feature type="domain" description="ABC transporter" evidence="5">
    <location>
        <begin position="5"/>
        <end position="232"/>
    </location>
</feature>
<proteinExistence type="inferred from homology"/>
<dbReference type="SUPFAM" id="SSF52540">
    <property type="entry name" value="P-loop containing nucleoside triphosphate hydrolases"/>
    <property type="match status" value="1"/>
</dbReference>
<dbReference type="InterPro" id="IPR017871">
    <property type="entry name" value="ABC_transporter-like_CS"/>
</dbReference>
<dbReference type="GO" id="GO:0005524">
    <property type="term" value="F:ATP binding"/>
    <property type="evidence" value="ECO:0007669"/>
    <property type="project" value="UniProtKB-KW"/>
</dbReference>
<evidence type="ECO:0000256" key="1">
    <source>
        <dbReference type="ARBA" id="ARBA00005417"/>
    </source>
</evidence>
<dbReference type="AlphaFoldDB" id="A0A412X0N0"/>
<keyword evidence="4 6" id="KW-0067">ATP-binding</keyword>
<dbReference type="PANTHER" id="PTHR42734:SF17">
    <property type="entry name" value="METAL TRANSPORT SYSTEM ATP-BINDING PROTEIN TM_0124-RELATED"/>
    <property type="match status" value="1"/>
</dbReference>
<dbReference type="FunFam" id="3.40.50.300:FF:000134">
    <property type="entry name" value="Iron-enterobactin ABC transporter ATP-binding protein"/>
    <property type="match status" value="1"/>
</dbReference>
<dbReference type="CDD" id="cd03235">
    <property type="entry name" value="ABC_Metallic_Cations"/>
    <property type="match status" value="1"/>
</dbReference>
<dbReference type="InterPro" id="IPR003593">
    <property type="entry name" value="AAA+_ATPase"/>
</dbReference>
<comment type="caution">
    <text evidence="6">The sequence shown here is derived from an EMBL/GenBank/DDBJ whole genome shotgun (WGS) entry which is preliminary data.</text>
</comment>